<feature type="DNA-binding region" description="HMG box" evidence="2">
    <location>
        <begin position="8"/>
        <end position="74"/>
    </location>
</feature>
<sequence>MPKAEKDRKIHTSAFVFWMKDARPNIAKPGMSAAEVAKACGKAWKRIKPEERAQYDELAAEDKKRFDAKHPKAPKVVVEDKKPKRNKSAYMIYNDETRPRFLEQGMTVAQAMKAAADEWNKLTPKKKEKYEDLAVEEKDRYDQEVIEHYQQHLADQKLKIAAAKAKMAANSNQAED</sequence>
<dbReference type="AlphaFoldDB" id="A0AAD4NB57"/>
<comment type="caution">
    <text evidence="4">The sequence shown here is derived from an EMBL/GenBank/DDBJ whole genome shotgun (WGS) entry which is preliminary data.</text>
</comment>
<dbReference type="EMBL" id="JAKKPZ010000008">
    <property type="protein sequence ID" value="KAI1718060.1"/>
    <property type="molecule type" value="Genomic_DNA"/>
</dbReference>
<dbReference type="SUPFAM" id="SSF47095">
    <property type="entry name" value="HMG-box"/>
    <property type="match status" value="2"/>
</dbReference>
<evidence type="ECO:0000259" key="3">
    <source>
        <dbReference type="PROSITE" id="PS50118"/>
    </source>
</evidence>
<reference evidence="4" key="1">
    <citation type="submission" date="2022-01" db="EMBL/GenBank/DDBJ databases">
        <title>Genome Sequence Resource for Two Populations of Ditylenchus destructor, the Migratory Endoparasitic Phytonematode.</title>
        <authorList>
            <person name="Zhang H."/>
            <person name="Lin R."/>
            <person name="Xie B."/>
        </authorList>
    </citation>
    <scope>NUCLEOTIDE SEQUENCE</scope>
    <source>
        <strain evidence="4">BazhouSP</strain>
    </source>
</reference>
<dbReference type="CDD" id="cd00084">
    <property type="entry name" value="HMG-box_SF"/>
    <property type="match status" value="2"/>
</dbReference>
<feature type="domain" description="HMG box" evidence="3">
    <location>
        <begin position="8"/>
        <end position="74"/>
    </location>
</feature>
<dbReference type="PANTHER" id="PTHR48112">
    <property type="entry name" value="HIGH MOBILITY GROUP PROTEIN DSP1"/>
    <property type="match status" value="1"/>
</dbReference>
<dbReference type="GO" id="GO:0006357">
    <property type="term" value="P:regulation of transcription by RNA polymerase II"/>
    <property type="evidence" value="ECO:0007669"/>
    <property type="project" value="TreeGrafter"/>
</dbReference>
<dbReference type="GO" id="GO:0003677">
    <property type="term" value="F:DNA binding"/>
    <property type="evidence" value="ECO:0007669"/>
    <property type="project" value="UniProtKB-UniRule"/>
</dbReference>
<dbReference type="InterPro" id="IPR050342">
    <property type="entry name" value="HMGB"/>
</dbReference>
<evidence type="ECO:0000313" key="4">
    <source>
        <dbReference type="EMBL" id="KAI1718060.1"/>
    </source>
</evidence>
<dbReference type="GO" id="GO:0005634">
    <property type="term" value="C:nucleus"/>
    <property type="evidence" value="ECO:0007669"/>
    <property type="project" value="UniProtKB-UniRule"/>
</dbReference>
<dbReference type="PANTHER" id="PTHR48112:SF22">
    <property type="entry name" value="MITOCHONDRIAL TRANSCRIPTION FACTOR A, ISOFORM B"/>
    <property type="match status" value="1"/>
</dbReference>
<organism evidence="4 5">
    <name type="scientific">Ditylenchus destructor</name>
    <dbReference type="NCBI Taxonomy" id="166010"/>
    <lineage>
        <taxon>Eukaryota</taxon>
        <taxon>Metazoa</taxon>
        <taxon>Ecdysozoa</taxon>
        <taxon>Nematoda</taxon>
        <taxon>Chromadorea</taxon>
        <taxon>Rhabditida</taxon>
        <taxon>Tylenchina</taxon>
        <taxon>Tylenchomorpha</taxon>
        <taxon>Sphaerularioidea</taxon>
        <taxon>Anguinidae</taxon>
        <taxon>Anguininae</taxon>
        <taxon>Ditylenchus</taxon>
    </lineage>
</organism>
<dbReference type="InterPro" id="IPR036910">
    <property type="entry name" value="HMG_box_dom_sf"/>
</dbReference>
<protein>
    <submittedName>
        <fullName evidence="4">HMG (High mobility group) box domain-containing protein</fullName>
    </submittedName>
</protein>
<proteinExistence type="predicted"/>
<evidence type="ECO:0000256" key="1">
    <source>
        <dbReference type="ARBA" id="ARBA00023125"/>
    </source>
</evidence>
<dbReference type="Pfam" id="PF00505">
    <property type="entry name" value="HMG_box"/>
    <property type="match status" value="2"/>
</dbReference>
<feature type="domain" description="HMG box" evidence="3">
    <location>
        <begin position="83"/>
        <end position="150"/>
    </location>
</feature>
<keyword evidence="1 2" id="KW-0238">DNA-binding</keyword>
<dbReference type="PROSITE" id="PS50118">
    <property type="entry name" value="HMG_BOX_2"/>
    <property type="match status" value="2"/>
</dbReference>
<keyword evidence="5" id="KW-1185">Reference proteome</keyword>
<dbReference type="Gene3D" id="1.10.30.10">
    <property type="entry name" value="High mobility group box domain"/>
    <property type="match status" value="2"/>
</dbReference>
<evidence type="ECO:0000313" key="5">
    <source>
        <dbReference type="Proteomes" id="UP001201812"/>
    </source>
</evidence>
<feature type="DNA-binding region" description="HMG box" evidence="2">
    <location>
        <begin position="83"/>
        <end position="150"/>
    </location>
</feature>
<evidence type="ECO:0000256" key="2">
    <source>
        <dbReference type="PROSITE-ProRule" id="PRU00267"/>
    </source>
</evidence>
<gene>
    <name evidence="4" type="ORF">DdX_06474</name>
</gene>
<dbReference type="Proteomes" id="UP001201812">
    <property type="component" value="Unassembled WGS sequence"/>
</dbReference>
<keyword evidence="2" id="KW-0539">Nucleus</keyword>
<dbReference type="InterPro" id="IPR009071">
    <property type="entry name" value="HMG_box_dom"/>
</dbReference>
<dbReference type="SMART" id="SM00398">
    <property type="entry name" value="HMG"/>
    <property type="match status" value="2"/>
</dbReference>
<name>A0AAD4NB57_9BILA</name>
<accession>A0AAD4NB57</accession>